<dbReference type="GO" id="GO:0038039">
    <property type="term" value="C:G protein-coupled receptor heterodimeric complex"/>
    <property type="evidence" value="ECO:0007669"/>
    <property type="project" value="TreeGrafter"/>
</dbReference>
<keyword evidence="4" id="KW-0297">G-protein coupled receptor</keyword>
<evidence type="ECO:0000256" key="2">
    <source>
        <dbReference type="ARBA" id="ARBA00022692"/>
    </source>
</evidence>
<dbReference type="PROSITE" id="PS50259">
    <property type="entry name" value="G_PROTEIN_RECEP_F3_4"/>
    <property type="match status" value="1"/>
</dbReference>
<feature type="transmembrane region" description="Helical" evidence="10">
    <location>
        <begin position="683"/>
        <end position="702"/>
    </location>
</feature>
<comment type="caution">
    <text evidence="13">The sequence shown here is derived from an EMBL/GenBank/DDBJ whole genome shotgun (WGS) entry which is preliminary data.</text>
</comment>
<dbReference type="OrthoDB" id="2141824at2759"/>
<keyword evidence="8" id="KW-0807">Transducer</keyword>
<keyword evidence="11" id="KW-0732">Signal</keyword>
<evidence type="ECO:0000256" key="9">
    <source>
        <dbReference type="SAM" id="MobiDB-lite"/>
    </source>
</evidence>
<accession>A0A1Y2FE25</accession>
<evidence type="ECO:0000256" key="4">
    <source>
        <dbReference type="ARBA" id="ARBA00023040"/>
    </source>
</evidence>
<proteinExistence type="predicted"/>
<keyword evidence="7" id="KW-0325">Glycoprotein</keyword>
<evidence type="ECO:0000259" key="12">
    <source>
        <dbReference type="PROSITE" id="PS50259"/>
    </source>
</evidence>
<dbReference type="PANTHER" id="PTHR10519">
    <property type="entry name" value="GABA-B RECEPTOR"/>
    <property type="match status" value="1"/>
</dbReference>
<feature type="transmembrane region" description="Helical" evidence="10">
    <location>
        <begin position="651"/>
        <end position="671"/>
    </location>
</feature>
<dbReference type="SUPFAM" id="SSF53850">
    <property type="entry name" value="Periplasmic binding protein-like II"/>
    <property type="match status" value="1"/>
</dbReference>
<dbReference type="GO" id="GO:0007214">
    <property type="term" value="P:gamma-aminobutyric acid signaling pathway"/>
    <property type="evidence" value="ECO:0007669"/>
    <property type="project" value="TreeGrafter"/>
</dbReference>
<name>A0A1Y2FE25_9FUNG</name>
<gene>
    <name evidence="13" type="ORF">LY90DRAFT_664210</name>
</gene>
<keyword evidence="14" id="KW-1185">Reference proteome</keyword>
<evidence type="ECO:0000313" key="14">
    <source>
        <dbReference type="Proteomes" id="UP000193920"/>
    </source>
</evidence>
<dbReference type="Proteomes" id="UP000193920">
    <property type="component" value="Unassembled WGS sequence"/>
</dbReference>
<feature type="transmembrane region" description="Helical" evidence="10">
    <location>
        <begin position="526"/>
        <end position="548"/>
    </location>
</feature>
<evidence type="ECO:0000256" key="11">
    <source>
        <dbReference type="SAM" id="SignalP"/>
    </source>
</evidence>
<evidence type="ECO:0000256" key="8">
    <source>
        <dbReference type="ARBA" id="ARBA00023224"/>
    </source>
</evidence>
<feature type="transmembrane region" description="Helical" evidence="10">
    <location>
        <begin position="618"/>
        <end position="639"/>
    </location>
</feature>
<evidence type="ECO:0000256" key="7">
    <source>
        <dbReference type="ARBA" id="ARBA00023180"/>
    </source>
</evidence>
<evidence type="ECO:0000256" key="3">
    <source>
        <dbReference type="ARBA" id="ARBA00022989"/>
    </source>
</evidence>
<feature type="region of interest" description="Disordered" evidence="9">
    <location>
        <begin position="722"/>
        <end position="760"/>
    </location>
</feature>
<evidence type="ECO:0000313" key="13">
    <source>
        <dbReference type="EMBL" id="ORY81674.1"/>
    </source>
</evidence>
<dbReference type="CDD" id="cd15047">
    <property type="entry name" value="7tmC_GABA-B-like"/>
    <property type="match status" value="1"/>
</dbReference>
<keyword evidence="2 10" id="KW-0812">Transmembrane</keyword>
<keyword evidence="3 10" id="KW-1133">Transmembrane helix</keyword>
<sequence length="760" mass="88932">MKRIISYFVLEFVLVQCTFAYTIKLCFPEKYKKYEGPFNRAFETVININEWGNRLEYSYYQTMEDYVKSLSLYKCDVAMVEPALYDQFYDSITSINYLNNKEVNQTLIDRMNDPIDGEIYSELIKDIIIGDKVEVKAFPLFIDYGILYYRKDINVSPPDSWDDLKSLDEFREDLDFSVSNTIYIGQFNEFREFFYNLFENVLNTREKINYEVVEKETYNTIKIFKQLFDNEIIDEYAWHLNSEYGVIRFNERKSVYMRNWSSFLYNITTSFNRKKGKNDNASFGIKKMLYDKHSKTANQSRAINKGIYICVSTNSKSDYLDDSILVAKTFSEKEFMKLLIEDSENIFYDIPAYHSLIDEVSEEEKNNFNNTEYCNRIGCDFFRELAVDHIIPTYSIFHQDEFLEKLTEFFEKAKQFFKSSNDEPDEYDSSTISEEKEIVTIDILMNSFADYFKDKYVEFGSPTTIIMIIIVAIEIIITCVVTYYLVKHRNFIEIRRSSPLFLITMLVGIILAFCSILTYIGKPTKFICILRPYVLVFTFGLTFFSLLLKTFRIKVIFDKVNIQVKDSNLIMYLCILLGFELILVTIWSIAAGMEPVVKMVSKEMHYYVCQNNKDLGKYIQTALIVINGLTLVYGCYLAYKVKNVYSEYNESKVIGLSIYGIVICMIILMFIVNIKGLDHTTLFLIQSLMIILSADIILVFMFTPKLWKLHINIISEIPYEKQGPTSTDKKGSNADQENNNNNNNNNVSLKKNALPEGDEQ</sequence>
<evidence type="ECO:0000256" key="5">
    <source>
        <dbReference type="ARBA" id="ARBA00023136"/>
    </source>
</evidence>
<comment type="subcellular location">
    <subcellularLocation>
        <location evidence="1">Membrane</location>
        <topology evidence="1">Multi-pass membrane protein</topology>
    </subcellularLocation>
</comment>
<feature type="transmembrane region" description="Helical" evidence="10">
    <location>
        <begin position="465"/>
        <end position="486"/>
    </location>
</feature>
<dbReference type="PANTHER" id="PTHR10519:SF20">
    <property type="entry name" value="G-PROTEIN COUPLED RECEPTOR 156-RELATED"/>
    <property type="match status" value="1"/>
</dbReference>
<evidence type="ECO:0000256" key="1">
    <source>
        <dbReference type="ARBA" id="ARBA00004141"/>
    </source>
</evidence>
<dbReference type="AlphaFoldDB" id="A0A1Y2FE25"/>
<keyword evidence="5 10" id="KW-0472">Membrane</keyword>
<feature type="chain" id="PRO_5012101534" description="G-protein coupled receptors family 3 profile domain-containing protein" evidence="11">
    <location>
        <begin position="21"/>
        <end position="760"/>
    </location>
</feature>
<feature type="domain" description="G-protein coupled receptors family 3 profile" evidence="12">
    <location>
        <begin position="463"/>
        <end position="709"/>
    </location>
</feature>
<dbReference type="GO" id="GO:0004965">
    <property type="term" value="F:G protein-coupled GABA receptor activity"/>
    <property type="evidence" value="ECO:0007669"/>
    <property type="project" value="InterPro"/>
</dbReference>
<evidence type="ECO:0000256" key="6">
    <source>
        <dbReference type="ARBA" id="ARBA00023170"/>
    </source>
</evidence>
<dbReference type="Pfam" id="PF00003">
    <property type="entry name" value="7tm_3"/>
    <property type="match status" value="1"/>
</dbReference>
<feature type="signal peptide" evidence="11">
    <location>
        <begin position="1"/>
        <end position="20"/>
    </location>
</feature>
<feature type="transmembrane region" description="Helical" evidence="10">
    <location>
        <begin position="569"/>
        <end position="590"/>
    </location>
</feature>
<dbReference type="InterPro" id="IPR017978">
    <property type="entry name" value="GPCR_3_C"/>
</dbReference>
<dbReference type="EMBL" id="MCOG01000010">
    <property type="protein sequence ID" value="ORY81674.1"/>
    <property type="molecule type" value="Genomic_DNA"/>
</dbReference>
<protein>
    <recommendedName>
        <fullName evidence="12">G-protein coupled receptors family 3 profile domain-containing protein</fullName>
    </recommendedName>
</protein>
<dbReference type="InterPro" id="IPR002455">
    <property type="entry name" value="GPCR3_GABA-B"/>
</dbReference>
<dbReference type="Gene3D" id="3.40.190.10">
    <property type="entry name" value="Periplasmic binding protein-like II"/>
    <property type="match status" value="1"/>
</dbReference>
<feature type="transmembrane region" description="Helical" evidence="10">
    <location>
        <begin position="498"/>
        <end position="520"/>
    </location>
</feature>
<evidence type="ECO:0000256" key="10">
    <source>
        <dbReference type="SAM" id="Phobius"/>
    </source>
</evidence>
<dbReference type="STRING" id="1754190.A0A1Y2FE25"/>
<keyword evidence="6" id="KW-0675">Receptor</keyword>
<reference evidence="13 14" key="1">
    <citation type="submission" date="2016-08" db="EMBL/GenBank/DDBJ databases">
        <title>A Parts List for Fungal Cellulosomes Revealed by Comparative Genomics.</title>
        <authorList>
            <consortium name="DOE Joint Genome Institute"/>
            <person name="Haitjema C.H."/>
            <person name="Gilmore S.P."/>
            <person name="Henske J.K."/>
            <person name="Solomon K.V."/>
            <person name="De Groot R."/>
            <person name="Kuo A."/>
            <person name="Mondo S.J."/>
            <person name="Salamov A.A."/>
            <person name="Labutti K."/>
            <person name="Zhao Z."/>
            <person name="Chiniquy J."/>
            <person name="Barry K."/>
            <person name="Brewer H.M."/>
            <person name="Purvine S.O."/>
            <person name="Wright A.T."/>
            <person name="Boxma B."/>
            <person name="Van Alen T."/>
            <person name="Hackstein J.H."/>
            <person name="Baker S.E."/>
            <person name="Grigoriev I.V."/>
            <person name="O'Malley M.A."/>
        </authorList>
    </citation>
    <scope>NUCLEOTIDE SEQUENCE [LARGE SCALE GENOMIC DNA]</scope>
    <source>
        <strain evidence="13 14">G1</strain>
    </source>
</reference>
<organism evidence="13 14">
    <name type="scientific">Neocallimastix californiae</name>
    <dbReference type="NCBI Taxonomy" id="1754190"/>
    <lineage>
        <taxon>Eukaryota</taxon>
        <taxon>Fungi</taxon>
        <taxon>Fungi incertae sedis</taxon>
        <taxon>Chytridiomycota</taxon>
        <taxon>Chytridiomycota incertae sedis</taxon>
        <taxon>Neocallimastigomycetes</taxon>
        <taxon>Neocallimastigales</taxon>
        <taxon>Neocallimastigaceae</taxon>
        <taxon>Neocallimastix</taxon>
    </lineage>
</organism>
<dbReference type="PRINTS" id="PR01176">
    <property type="entry name" value="GABABRECEPTR"/>
</dbReference>